<dbReference type="EMBL" id="AM445734">
    <property type="protein sequence ID" value="CAN65196.1"/>
    <property type="molecule type" value="Genomic_DNA"/>
</dbReference>
<gene>
    <name evidence="4" type="ORF">VITISV_008710</name>
</gene>
<evidence type="ECO:0000259" key="2">
    <source>
        <dbReference type="Pfam" id="PF04937"/>
    </source>
</evidence>
<name>A5B3V6_VITVI</name>
<feature type="region of interest" description="Disordered" evidence="1">
    <location>
        <begin position="382"/>
        <end position="461"/>
    </location>
</feature>
<dbReference type="PANTHER" id="PTHR32166:SF74">
    <property type="entry name" value="OS05G0256350 PROTEIN"/>
    <property type="match status" value="1"/>
</dbReference>
<dbReference type="AlphaFoldDB" id="A5B3V6"/>
<feature type="domain" description="HAT C-terminal dimerisation" evidence="3">
    <location>
        <begin position="301"/>
        <end position="344"/>
    </location>
</feature>
<dbReference type="Pfam" id="PF05699">
    <property type="entry name" value="Dimer_Tnp_hAT"/>
    <property type="match status" value="1"/>
</dbReference>
<dbReference type="PANTHER" id="PTHR32166">
    <property type="entry name" value="OSJNBA0013A04.12 PROTEIN"/>
    <property type="match status" value="1"/>
</dbReference>
<evidence type="ECO:0000256" key="1">
    <source>
        <dbReference type="SAM" id="MobiDB-lite"/>
    </source>
</evidence>
<evidence type="ECO:0000313" key="4">
    <source>
        <dbReference type="EMBL" id="CAN65196.1"/>
    </source>
</evidence>
<protein>
    <recommendedName>
        <fullName evidence="5">DUF659 domain-containing protein</fullName>
    </recommendedName>
</protein>
<reference evidence="4" key="1">
    <citation type="journal article" date="2007" name="PLoS ONE">
        <title>The first genome sequence of an elite grapevine cultivar (Pinot noir Vitis vinifera L.): coping with a highly heterozygous genome.</title>
        <authorList>
            <person name="Velasco R."/>
            <person name="Zharkikh A."/>
            <person name="Troggio M."/>
            <person name="Cartwright D.A."/>
            <person name="Cestaro A."/>
            <person name="Pruss D."/>
            <person name="Pindo M."/>
            <person name="FitzGerald L.M."/>
            <person name="Vezzulli S."/>
            <person name="Reid J."/>
            <person name="Malacarne G."/>
            <person name="Iliev D."/>
            <person name="Coppola G."/>
            <person name="Wardell B."/>
            <person name="Micheletti D."/>
            <person name="Macalma T."/>
            <person name="Facci M."/>
            <person name="Mitchell J.T."/>
            <person name="Perazzolli M."/>
            <person name="Eldredge G."/>
            <person name="Gatto P."/>
            <person name="Oyzerski R."/>
            <person name="Moretto M."/>
            <person name="Gutin N."/>
            <person name="Stefanini M."/>
            <person name="Chen Y."/>
            <person name="Segala C."/>
            <person name="Davenport C."/>
            <person name="Dematte L."/>
            <person name="Mraz A."/>
            <person name="Battilana J."/>
            <person name="Stormo K."/>
            <person name="Costa F."/>
            <person name="Tao Q."/>
            <person name="Si-Ammour A."/>
            <person name="Harkins T."/>
            <person name="Lackey A."/>
            <person name="Perbost C."/>
            <person name="Taillon B."/>
            <person name="Stella A."/>
            <person name="Solovyev V."/>
            <person name="Fawcett J.A."/>
            <person name="Sterck L."/>
            <person name="Vandepoele K."/>
            <person name="Grando S.M."/>
            <person name="Toppo S."/>
            <person name="Moser C."/>
            <person name="Lanchbury J."/>
            <person name="Bogden R."/>
            <person name="Skolnick M."/>
            <person name="Sgaramella V."/>
            <person name="Bhatnagar S.K."/>
            <person name="Fontana P."/>
            <person name="Gutin A."/>
            <person name="Van de Peer Y."/>
            <person name="Salamini F."/>
            <person name="Viola R."/>
        </authorList>
    </citation>
    <scope>NUCLEOTIDE SEQUENCE</scope>
</reference>
<sequence length="461" mass="53140">MEDHKKAWKQYGCTIMSDGWTDGKSRCLINFLVNSPTGTWFMKSIDAFDIIKNGKWMFKYLDEVVEGIGEEIVVQVITDNASNYVNAGMRLMEKMRKLWTPYAAHCIDLMLEDIGKLNVHATTLLLARQVVEKWCSSTWAKKVEGAKTRSTVLFDPNFWPRVAFHIKTTVPLVSVLREVDSKERPTMGYINELMDSTKEKIAFNCRGVERIYGPIWRKIYARWTPQHHRPLHAAGYYLNPQLRYGDKFSNVDEVRKGLFECMDRMLDYQERLKADIQLDSYDQAMGEFGSRIVIDFQTLRSSTHWWMHFGGSTPELQKFAIRVLSLTCSASGCERNWSTFESEIDLDDEWIEEKEDPLLPLDLCWLQDNELFSVDAIRVVSSNSQETETSSDHMVSSHSYKRKHNEVPSTSGGKGKEKELNLTPIDEDEDLHEMGIHDSGHFPTIDTLDEDDDDLGDEDLS</sequence>
<feature type="compositionally biased region" description="Acidic residues" evidence="1">
    <location>
        <begin position="447"/>
        <end position="461"/>
    </location>
</feature>
<organism evidence="4">
    <name type="scientific">Vitis vinifera</name>
    <name type="common">Grape</name>
    <dbReference type="NCBI Taxonomy" id="29760"/>
    <lineage>
        <taxon>Eukaryota</taxon>
        <taxon>Viridiplantae</taxon>
        <taxon>Streptophyta</taxon>
        <taxon>Embryophyta</taxon>
        <taxon>Tracheophyta</taxon>
        <taxon>Spermatophyta</taxon>
        <taxon>Magnoliopsida</taxon>
        <taxon>eudicotyledons</taxon>
        <taxon>Gunneridae</taxon>
        <taxon>Pentapetalae</taxon>
        <taxon>rosids</taxon>
        <taxon>Vitales</taxon>
        <taxon>Vitaceae</taxon>
        <taxon>Viteae</taxon>
        <taxon>Vitis</taxon>
    </lineage>
</organism>
<dbReference type="GO" id="GO:0046983">
    <property type="term" value="F:protein dimerization activity"/>
    <property type="evidence" value="ECO:0007669"/>
    <property type="project" value="InterPro"/>
</dbReference>
<dbReference type="InterPro" id="IPR007021">
    <property type="entry name" value="DUF659"/>
</dbReference>
<dbReference type="SUPFAM" id="SSF53098">
    <property type="entry name" value="Ribonuclease H-like"/>
    <property type="match status" value="1"/>
</dbReference>
<evidence type="ECO:0008006" key="5">
    <source>
        <dbReference type="Google" id="ProtNLM"/>
    </source>
</evidence>
<evidence type="ECO:0000259" key="3">
    <source>
        <dbReference type="Pfam" id="PF05699"/>
    </source>
</evidence>
<dbReference type="InterPro" id="IPR008906">
    <property type="entry name" value="HATC_C_dom"/>
</dbReference>
<feature type="domain" description="DUF659" evidence="2">
    <location>
        <begin position="1"/>
        <end position="129"/>
    </location>
</feature>
<dbReference type="InterPro" id="IPR012337">
    <property type="entry name" value="RNaseH-like_sf"/>
</dbReference>
<feature type="compositionally biased region" description="Polar residues" evidence="1">
    <location>
        <begin position="382"/>
        <end position="398"/>
    </location>
</feature>
<proteinExistence type="predicted"/>
<accession>A5B3V6</accession>
<dbReference type="Pfam" id="PF04937">
    <property type="entry name" value="DUF659"/>
    <property type="match status" value="1"/>
</dbReference>